<keyword evidence="5" id="KW-0411">Iron-sulfur</keyword>
<evidence type="ECO:0000313" key="7">
    <source>
        <dbReference type="Proteomes" id="UP001324993"/>
    </source>
</evidence>
<dbReference type="Proteomes" id="UP001324993">
    <property type="component" value="Chromosome"/>
</dbReference>
<evidence type="ECO:0000256" key="2">
    <source>
        <dbReference type="ARBA" id="ARBA00022723"/>
    </source>
</evidence>
<dbReference type="EMBL" id="CP138858">
    <property type="protein sequence ID" value="WPJ96951.1"/>
    <property type="molecule type" value="Genomic_DNA"/>
</dbReference>
<sequence length="468" mass="51641">MKFDLIIAGAGSGGLGAAITAGRLGLRVALIEAAKTLGGNAARGGVNCWEPGVGGTGLPFEIYRRLKQIPKAVGIYRHGRHLWRDPSFPGGECILDPSLRYTDSLRRFLLDGEDKLDIWHGVPFEPNDYVKVVSELLNETQNITLFSGSAVTSITQNGHRIKSVSLDDGTTLTADTFIDATASIILARLAGCRTSLGRESSQTYGESAAPKQADDSLNAVTQLYRVDPHSGQPSIEPLPEGIPSECWWAPKFPSAVFNQYPRGGWNVNMLPTMEAREFSSLRYDTAHKECARRVHAHWHHIQTVLPEMQSFRLSWLAPALGVREEQRLVGRYVLTQQDLDDTLKKQPHDNIICIADHSKDVHGEVHVHKELSFPYGVPYRCLLPREFDNLLVACRGASFSAIAASSCRLSRTMMQLGQAAGTAAALAKDQQLDVADVDTGALRTSLRKQHIQLEWPASDKLQRYLQRE</sequence>
<evidence type="ECO:0000313" key="6">
    <source>
        <dbReference type="EMBL" id="WPJ96951.1"/>
    </source>
</evidence>
<name>A0ABZ0RP91_9BACT</name>
<dbReference type="InterPro" id="IPR039650">
    <property type="entry name" value="HdrA-like"/>
</dbReference>
<evidence type="ECO:0000256" key="4">
    <source>
        <dbReference type="ARBA" id="ARBA00023004"/>
    </source>
</evidence>
<keyword evidence="4" id="KW-0408">Iron</keyword>
<evidence type="ECO:0000256" key="5">
    <source>
        <dbReference type="ARBA" id="ARBA00023014"/>
    </source>
</evidence>
<keyword evidence="7" id="KW-1185">Reference proteome</keyword>
<dbReference type="Gene3D" id="3.50.50.60">
    <property type="entry name" value="FAD/NAD(P)-binding domain"/>
    <property type="match status" value="1"/>
</dbReference>
<organism evidence="6 7">
    <name type="scientific">Coraliomargarita algicola</name>
    <dbReference type="NCBI Taxonomy" id="3092156"/>
    <lineage>
        <taxon>Bacteria</taxon>
        <taxon>Pseudomonadati</taxon>
        <taxon>Verrucomicrobiota</taxon>
        <taxon>Opitutia</taxon>
        <taxon>Puniceicoccales</taxon>
        <taxon>Coraliomargaritaceae</taxon>
        <taxon>Coraliomargarita</taxon>
    </lineage>
</organism>
<protein>
    <submittedName>
        <fullName evidence="6">FAD-dependent oxidoreductase</fullName>
    </submittedName>
</protein>
<reference evidence="6 7" key="1">
    <citation type="submission" date="2023-11" db="EMBL/GenBank/DDBJ databases">
        <title>Coraliomargarita sp. nov., isolated from marine algae.</title>
        <authorList>
            <person name="Lee J.K."/>
            <person name="Baek J.H."/>
            <person name="Kim J.M."/>
            <person name="Choi D.G."/>
            <person name="Jeon C.O."/>
        </authorList>
    </citation>
    <scope>NUCLEOTIDE SEQUENCE [LARGE SCALE GENOMIC DNA]</scope>
    <source>
        <strain evidence="6 7">J2-16</strain>
    </source>
</reference>
<accession>A0ABZ0RP91</accession>
<evidence type="ECO:0000256" key="3">
    <source>
        <dbReference type="ARBA" id="ARBA00023002"/>
    </source>
</evidence>
<dbReference type="Pfam" id="PF12831">
    <property type="entry name" value="FAD_oxidored"/>
    <property type="match status" value="1"/>
</dbReference>
<dbReference type="PANTHER" id="PTHR43498:SF1">
    <property type="entry name" value="COB--COM HETERODISULFIDE REDUCTASE IRON-SULFUR SUBUNIT A"/>
    <property type="match status" value="1"/>
</dbReference>
<dbReference type="InterPro" id="IPR036188">
    <property type="entry name" value="FAD/NAD-bd_sf"/>
</dbReference>
<keyword evidence="1" id="KW-0004">4Fe-4S</keyword>
<dbReference type="PANTHER" id="PTHR43498">
    <property type="entry name" value="FERREDOXIN:COB-COM HETERODISULFIDE REDUCTASE SUBUNIT A"/>
    <property type="match status" value="1"/>
</dbReference>
<keyword evidence="2" id="KW-0479">Metal-binding</keyword>
<proteinExistence type="predicted"/>
<dbReference type="RefSeq" id="WP_319833808.1">
    <property type="nucleotide sequence ID" value="NZ_CP138858.1"/>
</dbReference>
<keyword evidence="3" id="KW-0560">Oxidoreductase</keyword>
<evidence type="ECO:0000256" key="1">
    <source>
        <dbReference type="ARBA" id="ARBA00022485"/>
    </source>
</evidence>
<dbReference type="SUPFAM" id="SSF51905">
    <property type="entry name" value="FAD/NAD(P)-binding domain"/>
    <property type="match status" value="1"/>
</dbReference>
<gene>
    <name evidence="6" type="ORF">SH580_04420</name>
</gene>